<dbReference type="Pfam" id="PF03459">
    <property type="entry name" value="TOBE"/>
    <property type="match status" value="2"/>
</dbReference>
<dbReference type="Gene3D" id="2.40.50.100">
    <property type="match status" value="2"/>
</dbReference>
<dbReference type="GO" id="GO:0003700">
    <property type="term" value="F:DNA-binding transcription factor activity"/>
    <property type="evidence" value="ECO:0007669"/>
    <property type="project" value="InterPro"/>
</dbReference>
<dbReference type="OrthoDB" id="9800709at2"/>
<protein>
    <submittedName>
        <fullName evidence="7">Molybdate transport system regulatory protein</fullName>
    </submittedName>
</protein>
<dbReference type="RefSeq" id="WP_132477202.1">
    <property type="nucleotide sequence ID" value="NZ_JBHRVM010000001.1"/>
</dbReference>
<feature type="domain" description="Mop" evidence="6">
    <location>
        <begin position="133"/>
        <end position="199"/>
    </location>
</feature>
<dbReference type="AlphaFoldDB" id="A0A4R3V5F7"/>
<name>A0A4R3V5F7_9BURK</name>
<evidence type="ECO:0000259" key="6">
    <source>
        <dbReference type="PROSITE" id="PS51866"/>
    </source>
</evidence>
<evidence type="ECO:0000256" key="2">
    <source>
        <dbReference type="ARBA" id="ARBA00022448"/>
    </source>
</evidence>
<dbReference type="Pfam" id="PF00126">
    <property type="entry name" value="HTH_1"/>
    <property type="match status" value="1"/>
</dbReference>
<dbReference type="EMBL" id="SMBX01000005">
    <property type="protein sequence ID" value="TCU98547.1"/>
    <property type="molecule type" value="Genomic_DNA"/>
</dbReference>
<gene>
    <name evidence="7" type="ORF">EV686_105249</name>
</gene>
<dbReference type="Gene3D" id="1.10.10.10">
    <property type="entry name" value="Winged helix-like DNA-binding domain superfamily/Winged helix DNA-binding domain"/>
    <property type="match status" value="1"/>
</dbReference>
<organism evidence="7 8">
    <name type="scientific">Paracandidimonas soli</name>
    <dbReference type="NCBI Taxonomy" id="1917182"/>
    <lineage>
        <taxon>Bacteria</taxon>
        <taxon>Pseudomonadati</taxon>
        <taxon>Pseudomonadota</taxon>
        <taxon>Betaproteobacteria</taxon>
        <taxon>Burkholderiales</taxon>
        <taxon>Alcaligenaceae</taxon>
        <taxon>Paracandidimonas</taxon>
    </lineage>
</organism>
<dbReference type="Proteomes" id="UP000294692">
    <property type="component" value="Unassembled WGS sequence"/>
</dbReference>
<accession>A0A4R3V5F7</accession>
<dbReference type="InterPro" id="IPR005116">
    <property type="entry name" value="Transp-assoc_OB_typ1"/>
</dbReference>
<keyword evidence="8" id="KW-1185">Reference proteome</keyword>
<dbReference type="InterPro" id="IPR008995">
    <property type="entry name" value="Mo/tungstate-bd_C_term_dom"/>
</dbReference>
<evidence type="ECO:0000256" key="3">
    <source>
        <dbReference type="ARBA" id="ARBA00022505"/>
    </source>
</evidence>
<evidence type="ECO:0000256" key="5">
    <source>
        <dbReference type="PIRNR" id="PIRNR005763"/>
    </source>
</evidence>
<dbReference type="NCBIfam" id="TIGR00638">
    <property type="entry name" value="Mop"/>
    <property type="match status" value="1"/>
</dbReference>
<dbReference type="GO" id="GO:0015689">
    <property type="term" value="P:molybdate ion transport"/>
    <property type="evidence" value="ECO:0007669"/>
    <property type="project" value="UniProtKB-UniRule"/>
</dbReference>
<comment type="similarity">
    <text evidence="1 5">Belongs to the ModE family.</text>
</comment>
<reference evidence="7 8" key="1">
    <citation type="submission" date="2019-03" db="EMBL/GenBank/DDBJ databases">
        <title>Genomic Encyclopedia of Type Strains, Phase IV (KMG-IV): sequencing the most valuable type-strain genomes for metagenomic binning, comparative biology and taxonomic classification.</title>
        <authorList>
            <person name="Goeker M."/>
        </authorList>
    </citation>
    <scope>NUCLEOTIDE SEQUENCE [LARGE SCALE GENOMIC DNA]</scope>
    <source>
        <strain evidence="7 8">DSM 100048</strain>
    </source>
</reference>
<keyword evidence="3 5" id="KW-0500">Molybdenum</keyword>
<dbReference type="GO" id="GO:0030151">
    <property type="term" value="F:molybdenum ion binding"/>
    <property type="evidence" value="ECO:0007669"/>
    <property type="project" value="UniProtKB-UniRule"/>
</dbReference>
<dbReference type="PANTHER" id="PTHR30432">
    <property type="entry name" value="TRANSCRIPTIONAL REGULATOR MODE"/>
    <property type="match status" value="1"/>
</dbReference>
<dbReference type="SUPFAM" id="SSF50331">
    <property type="entry name" value="MOP-like"/>
    <property type="match status" value="2"/>
</dbReference>
<dbReference type="PROSITE" id="PS51866">
    <property type="entry name" value="MOP"/>
    <property type="match status" value="1"/>
</dbReference>
<dbReference type="InterPro" id="IPR016462">
    <property type="entry name" value="ModE"/>
</dbReference>
<comment type="caution">
    <text evidence="7">The sequence shown here is derived from an EMBL/GenBank/DDBJ whole genome shotgun (WGS) entry which is preliminary data.</text>
</comment>
<dbReference type="SUPFAM" id="SSF46785">
    <property type="entry name" value="Winged helix' DNA-binding domain"/>
    <property type="match status" value="1"/>
</dbReference>
<dbReference type="InterPro" id="IPR036390">
    <property type="entry name" value="WH_DNA-bd_sf"/>
</dbReference>
<dbReference type="InterPro" id="IPR036388">
    <property type="entry name" value="WH-like_DNA-bd_sf"/>
</dbReference>
<dbReference type="PIRSF" id="PIRSF005763">
    <property type="entry name" value="Txn_reg_ModE"/>
    <property type="match status" value="1"/>
</dbReference>
<keyword evidence="2 5" id="KW-0813">Transport</keyword>
<evidence type="ECO:0000313" key="8">
    <source>
        <dbReference type="Proteomes" id="UP000294692"/>
    </source>
</evidence>
<sequence length="273" mass="29824">MKKKEETDDSLQLEGSIWFRSGQQNWGNPRRMALLAAIDSQGSITGAAKYVGLSYKAAWDAVDAMNNLAGEPLVQRTTGGQRGGGARLTERARELLELYQSLSHEHERFVAKLAAIESSHSRNLELIQHMMFQVSIRNKLTCAVESIAEGKVNSVVTLALGDALRIRASITQASVHNLRLEPGRRVIALIKASSLAFGLPDRKKPKAGQNRVSGRVSNIVLDDSYAEVQLSLDEGRTLTGTIPRADFDKLGLEEGDQAIALFEESNVMLGVLD</sequence>
<dbReference type="PANTHER" id="PTHR30432:SF1">
    <property type="entry name" value="DNA-BINDING TRANSCRIPTIONAL DUAL REGULATOR MODE"/>
    <property type="match status" value="1"/>
</dbReference>
<keyword evidence="4" id="KW-0677">Repeat</keyword>
<evidence type="ECO:0000256" key="4">
    <source>
        <dbReference type="ARBA" id="ARBA00022737"/>
    </source>
</evidence>
<evidence type="ECO:0000256" key="1">
    <source>
        <dbReference type="ARBA" id="ARBA00008110"/>
    </source>
</evidence>
<dbReference type="InterPro" id="IPR004606">
    <property type="entry name" value="Mop_domain"/>
</dbReference>
<dbReference type="InterPro" id="IPR000847">
    <property type="entry name" value="LysR_HTH_N"/>
</dbReference>
<dbReference type="InterPro" id="IPR051815">
    <property type="entry name" value="Molybdate_resp_trans_reg"/>
</dbReference>
<evidence type="ECO:0000313" key="7">
    <source>
        <dbReference type="EMBL" id="TCU98547.1"/>
    </source>
</evidence>
<proteinExistence type="inferred from homology"/>